<accession>A0A401S8F7</accession>
<protein>
    <submittedName>
        <fullName evidence="1">Uncharacterized protein</fullName>
    </submittedName>
</protein>
<evidence type="ECO:0000313" key="1">
    <source>
        <dbReference type="EMBL" id="GCC26671.1"/>
    </source>
</evidence>
<sequence length="164" mass="18313">MAHSFDAASNYQLSTPVSKVELELKTEYTIEPQLLLASSCSEKRNSPEFPVGNRIDRFGPAGARKAGLQTQRPWTLRKVITKLSTQIHRRMALPVPVMITIALNSNATGAYQAGLRKIMNISSFFTYHDIKKVTEALNIKTGDFIDSSLNRNMWKKNECTAIPG</sequence>
<comment type="caution">
    <text evidence="1">The sequence shown here is derived from an EMBL/GenBank/DDBJ whole genome shotgun (WGS) entry which is preliminary data.</text>
</comment>
<dbReference type="EMBL" id="BEZZ01000133">
    <property type="protein sequence ID" value="GCC26671.1"/>
    <property type="molecule type" value="Genomic_DNA"/>
</dbReference>
<reference evidence="1 2" key="1">
    <citation type="journal article" date="2018" name="Nat. Ecol. Evol.">
        <title>Shark genomes provide insights into elasmobranch evolution and the origin of vertebrates.</title>
        <authorList>
            <person name="Hara Y"/>
            <person name="Yamaguchi K"/>
            <person name="Onimaru K"/>
            <person name="Kadota M"/>
            <person name="Koyanagi M"/>
            <person name="Keeley SD"/>
            <person name="Tatsumi K"/>
            <person name="Tanaka K"/>
            <person name="Motone F"/>
            <person name="Kageyama Y"/>
            <person name="Nozu R"/>
            <person name="Adachi N"/>
            <person name="Nishimura O"/>
            <person name="Nakagawa R"/>
            <person name="Tanegashima C"/>
            <person name="Kiyatake I"/>
            <person name="Matsumoto R"/>
            <person name="Murakumo K"/>
            <person name="Nishida K"/>
            <person name="Terakita A"/>
            <person name="Kuratani S"/>
            <person name="Sato K"/>
            <person name="Hyodo S Kuraku.S."/>
        </authorList>
    </citation>
    <scope>NUCLEOTIDE SEQUENCE [LARGE SCALE GENOMIC DNA]</scope>
</reference>
<organism evidence="1 2">
    <name type="scientific">Chiloscyllium punctatum</name>
    <name type="common">Brownbanded bambooshark</name>
    <name type="synonym">Hemiscyllium punctatum</name>
    <dbReference type="NCBI Taxonomy" id="137246"/>
    <lineage>
        <taxon>Eukaryota</taxon>
        <taxon>Metazoa</taxon>
        <taxon>Chordata</taxon>
        <taxon>Craniata</taxon>
        <taxon>Vertebrata</taxon>
        <taxon>Chondrichthyes</taxon>
        <taxon>Elasmobranchii</taxon>
        <taxon>Galeomorphii</taxon>
        <taxon>Galeoidea</taxon>
        <taxon>Orectolobiformes</taxon>
        <taxon>Hemiscylliidae</taxon>
        <taxon>Chiloscyllium</taxon>
    </lineage>
</organism>
<dbReference type="AlphaFoldDB" id="A0A401S8F7"/>
<gene>
    <name evidence="1" type="ORF">chiPu_0005089</name>
</gene>
<keyword evidence="2" id="KW-1185">Reference proteome</keyword>
<evidence type="ECO:0000313" key="2">
    <source>
        <dbReference type="Proteomes" id="UP000287033"/>
    </source>
</evidence>
<proteinExistence type="predicted"/>
<name>A0A401S8F7_CHIPU</name>
<dbReference type="Proteomes" id="UP000287033">
    <property type="component" value="Unassembled WGS sequence"/>
</dbReference>